<evidence type="ECO:0000313" key="2">
    <source>
        <dbReference type="EMBL" id="GMR59455.1"/>
    </source>
</evidence>
<keyword evidence="3" id="KW-1185">Reference proteome</keyword>
<proteinExistence type="predicted"/>
<dbReference type="Proteomes" id="UP001328107">
    <property type="component" value="Unassembled WGS sequence"/>
</dbReference>
<feature type="non-terminal residue" evidence="2">
    <location>
        <position position="390"/>
    </location>
</feature>
<sequence length="390" mass="39098">MNEFQKHKVASFLEALAVDDGGAGLVVFGLGDPHLLEGGEGGEDGSSDPDGVLALGGSDDLDLHGAGGKGGDLLLHAIGDSGVHGGSSGQDSVGIKVLTDINVALHDGVVGSLMDSSGLHTQEGRLEECLRATETLVSDGDDLSVGKLVGLLEGGGRGGGGHFLLEVEGDVAELLLDITDDFTLGRGGEGVTTLSEDLHEVVSQITSSQIQTEDGVRKSVSLVDGDGVGNSISGVEHDTGGTSGSVEGEDSLNGDIHGGGVEGLEHDLGHLLSVGLGIEGSLSQQDGVLLGGNTELVVEGVVPDLLHVIPVGDDAVLDGVLEGEDTSLGLGLVSDVRVLLSHTDHHSLMSGASDDRGEDLAGSVVSGESSLAHSGSIVDNKSGNLLVTHA</sequence>
<name>A0AAN5DC66_9BILA</name>
<evidence type="ECO:0000256" key="1">
    <source>
        <dbReference type="SAM" id="MobiDB-lite"/>
    </source>
</evidence>
<protein>
    <submittedName>
        <fullName evidence="2">Uncharacterized protein</fullName>
    </submittedName>
</protein>
<comment type="caution">
    <text evidence="2">The sequence shown here is derived from an EMBL/GenBank/DDBJ whole genome shotgun (WGS) entry which is preliminary data.</text>
</comment>
<feature type="region of interest" description="Disordered" evidence="1">
    <location>
        <begin position="231"/>
        <end position="259"/>
    </location>
</feature>
<evidence type="ECO:0000313" key="3">
    <source>
        <dbReference type="Proteomes" id="UP001328107"/>
    </source>
</evidence>
<gene>
    <name evidence="2" type="ORF">PMAYCL1PPCAC_29650</name>
</gene>
<dbReference type="EMBL" id="BTRK01000006">
    <property type="protein sequence ID" value="GMR59455.1"/>
    <property type="molecule type" value="Genomic_DNA"/>
</dbReference>
<reference evidence="3" key="1">
    <citation type="submission" date="2022-10" db="EMBL/GenBank/DDBJ databases">
        <title>Genome assembly of Pristionchus species.</title>
        <authorList>
            <person name="Yoshida K."/>
            <person name="Sommer R.J."/>
        </authorList>
    </citation>
    <scope>NUCLEOTIDE SEQUENCE [LARGE SCALE GENOMIC DNA]</scope>
    <source>
        <strain evidence="3">RS5460</strain>
    </source>
</reference>
<dbReference type="AlphaFoldDB" id="A0AAN5DC66"/>
<organism evidence="2 3">
    <name type="scientific">Pristionchus mayeri</name>
    <dbReference type="NCBI Taxonomy" id="1317129"/>
    <lineage>
        <taxon>Eukaryota</taxon>
        <taxon>Metazoa</taxon>
        <taxon>Ecdysozoa</taxon>
        <taxon>Nematoda</taxon>
        <taxon>Chromadorea</taxon>
        <taxon>Rhabditida</taxon>
        <taxon>Rhabditina</taxon>
        <taxon>Diplogasteromorpha</taxon>
        <taxon>Diplogasteroidea</taxon>
        <taxon>Neodiplogasteridae</taxon>
        <taxon>Pristionchus</taxon>
    </lineage>
</organism>
<feature type="region of interest" description="Disordered" evidence="1">
    <location>
        <begin position="36"/>
        <end position="56"/>
    </location>
</feature>
<accession>A0AAN5DC66</accession>